<accession>A0ABP5P930</accession>
<evidence type="ECO:0000313" key="3">
    <source>
        <dbReference type="Proteomes" id="UP001499843"/>
    </source>
</evidence>
<organism evidence="2 3">
    <name type="scientific">Nonomuraea monospora</name>
    <dbReference type="NCBI Taxonomy" id="568818"/>
    <lineage>
        <taxon>Bacteria</taxon>
        <taxon>Bacillati</taxon>
        <taxon>Actinomycetota</taxon>
        <taxon>Actinomycetes</taxon>
        <taxon>Streptosporangiales</taxon>
        <taxon>Streptosporangiaceae</taxon>
        <taxon>Nonomuraea</taxon>
    </lineage>
</organism>
<reference evidence="3" key="1">
    <citation type="journal article" date="2019" name="Int. J. Syst. Evol. Microbiol.">
        <title>The Global Catalogue of Microorganisms (GCM) 10K type strain sequencing project: providing services to taxonomists for standard genome sequencing and annotation.</title>
        <authorList>
            <consortium name="The Broad Institute Genomics Platform"/>
            <consortium name="The Broad Institute Genome Sequencing Center for Infectious Disease"/>
            <person name="Wu L."/>
            <person name="Ma J."/>
        </authorList>
    </citation>
    <scope>NUCLEOTIDE SEQUENCE [LARGE SCALE GENOMIC DNA]</scope>
    <source>
        <strain evidence="3">JCM 16114</strain>
    </source>
</reference>
<evidence type="ECO:0000256" key="1">
    <source>
        <dbReference type="SAM" id="MobiDB-lite"/>
    </source>
</evidence>
<sequence length="93" mass="9739">MIKSSSAVTAAAGNRWTVVAVNSRSNIASAAPARRSMRLAAGGSSRSSRQRASSAARNRSRAVSTGQISPASQKISFSSSATVGCRKPWNWRT</sequence>
<proteinExistence type="predicted"/>
<dbReference type="Proteomes" id="UP001499843">
    <property type="component" value="Unassembled WGS sequence"/>
</dbReference>
<name>A0ABP5P930_9ACTN</name>
<comment type="caution">
    <text evidence="2">The sequence shown here is derived from an EMBL/GenBank/DDBJ whole genome shotgun (WGS) entry which is preliminary data.</text>
</comment>
<dbReference type="EMBL" id="BAAAQX010000008">
    <property type="protein sequence ID" value="GAA2208291.1"/>
    <property type="molecule type" value="Genomic_DNA"/>
</dbReference>
<feature type="region of interest" description="Disordered" evidence="1">
    <location>
        <begin position="30"/>
        <end position="93"/>
    </location>
</feature>
<feature type="compositionally biased region" description="Polar residues" evidence="1">
    <location>
        <begin position="65"/>
        <end position="82"/>
    </location>
</feature>
<protein>
    <submittedName>
        <fullName evidence="2">Uncharacterized protein</fullName>
    </submittedName>
</protein>
<gene>
    <name evidence="2" type="ORF">GCM10009850_037490</name>
</gene>
<keyword evidence="3" id="KW-1185">Reference proteome</keyword>
<evidence type="ECO:0000313" key="2">
    <source>
        <dbReference type="EMBL" id="GAA2208291.1"/>
    </source>
</evidence>
<feature type="compositionally biased region" description="Low complexity" evidence="1">
    <location>
        <begin position="38"/>
        <end position="64"/>
    </location>
</feature>